<evidence type="ECO:0000313" key="1">
    <source>
        <dbReference type="EMBL" id="RKR64853.1"/>
    </source>
</evidence>
<accession>A0AB38FRR1</accession>
<dbReference type="Proteomes" id="UP000267341">
    <property type="component" value="Unassembled WGS sequence"/>
</dbReference>
<sequence length="40" mass="4466">MMKWCTGLLLLACFLGGVTMYYLAIDQLDCDMIFLGGDDD</sequence>
<proteinExistence type="predicted"/>
<reference evidence="1 4" key="2">
    <citation type="submission" date="2018-10" db="EMBL/GenBank/DDBJ databases">
        <title>Genomic Encyclopedia of Type Strains, Phase IV (KMG-IV): sequencing the most valuable type-strain genomes for metagenomic binning, comparative biology and taxonomic classification.</title>
        <authorList>
            <person name="Goeker M."/>
        </authorList>
    </citation>
    <scope>NUCLEOTIDE SEQUENCE [LARGE SCALE GENOMIC DNA]</scope>
    <source>
        <strain evidence="1 4">DSM 5079</strain>
    </source>
</reference>
<dbReference type="Proteomes" id="UP000251313">
    <property type="component" value="Unassembled WGS sequence"/>
</dbReference>
<protein>
    <recommendedName>
        <fullName evidence="5">TMhelix containing protein</fullName>
    </recommendedName>
</protein>
<gene>
    <name evidence="1" type="ORF">C7387_1562</name>
    <name evidence="2" type="ORF">NCTC11967_00675</name>
</gene>
<comment type="caution">
    <text evidence="2">The sequence shown here is derived from an EMBL/GenBank/DDBJ whole genome shotgun (WGS) entry which is preliminary data.</text>
</comment>
<evidence type="ECO:0000313" key="3">
    <source>
        <dbReference type="Proteomes" id="UP000251313"/>
    </source>
</evidence>
<dbReference type="GeneID" id="79383187"/>
<dbReference type="EMBL" id="UAVL01000001">
    <property type="protein sequence ID" value="SQA60509.1"/>
    <property type="molecule type" value="Genomic_DNA"/>
</dbReference>
<reference evidence="2 3" key="1">
    <citation type="submission" date="2018-06" db="EMBL/GenBank/DDBJ databases">
        <authorList>
            <consortium name="Pathogen Informatics"/>
            <person name="Doyle S."/>
        </authorList>
    </citation>
    <scope>NUCLEOTIDE SEQUENCE [LARGE SCALE GENOMIC DNA]</scope>
    <source>
        <strain evidence="2 3">NCTC11967</strain>
    </source>
</reference>
<organism evidence="2 3">
    <name type="scientific">Yokenella regensburgei</name>
    <dbReference type="NCBI Taxonomy" id="158877"/>
    <lineage>
        <taxon>Bacteria</taxon>
        <taxon>Pseudomonadati</taxon>
        <taxon>Pseudomonadota</taxon>
        <taxon>Gammaproteobacteria</taxon>
        <taxon>Enterobacterales</taxon>
        <taxon>Enterobacteriaceae</taxon>
        <taxon>Yokenella</taxon>
    </lineage>
</organism>
<dbReference type="AlphaFoldDB" id="A0AB38FRR1"/>
<evidence type="ECO:0000313" key="4">
    <source>
        <dbReference type="Proteomes" id="UP000267341"/>
    </source>
</evidence>
<evidence type="ECO:0000313" key="2">
    <source>
        <dbReference type="EMBL" id="SQA60509.1"/>
    </source>
</evidence>
<name>A0AB38FRR1_9ENTR</name>
<keyword evidence="4" id="KW-1185">Reference proteome</keyword>
<evidence type="ECO:0008006" key="5">
    <source>
        <dbReference type="Google" id="ProtNLM"/>
    </source>
</evidence>
<dbReference type="RefSeq" id="WP_272953339.1">
    <property type="nucleotide sequence ID" value="NZ_CP050811.1"/>
</dbReference>
<dbReference type="EMBL" id="RBIZ01000003">
    <property type="protein sequence ID" value="RKR64853.1"/>
    <property type="molecule type" value="Genomic_DNA"/>
</dbReference>